<keyword evidence="4" id="KW-0720">Serine protease</keyword>
<dbReference type="GO" id="GO:0004252">
    <property type="term" value="F:serine-type endopeptidase activity"/>
    <property type="evidence" value="ECO:0007669"/>
    <property type="project" value="InterPro"/>
</dbReference>
<dbReference type="AlphaFoldDB" id="A0A1H9YDK6"/>
<evidence type="ECO:0000256" key="5">
    <source>
        <dbReference type="SAM" id="Phobius"/>
    </source>
</evidence>
<dbReference type="SUPFAM" id="SSF52096">
    <property type="entry name" value="ClpP/crotonase"/>
    <property type="match status" value="1"/>
</dbReference>
<name>A0A1H9YDK6_9BACI</name>
<dbReference type="CDD" id="cd07023">
    <property type="entry name" value="S49_Sppa_N_C"/>
    <property type="match status" value="1"/>
</dbReference>
<evidence type="ECO:0000313" key="7">
    <source>
        <dbReference type="EMBL" id="SES67032.1"/>
    </source>
</evidence>
<dbReference type="PANTHER" id="PTHR42987">
    <property type="entry name" value="PEPTIDASE S49"/>
    <property type="match status" value="1"/>
</dbReference>
<feature type="transmembrane region" description="Helical" evidence="5">
    <location>
        <begin position="14"/>
        <end position="33"/>
    </location>
</feature>
<evidence type="ECO:0000256" key="2">
    <source>
        <dbReference type="ARBA" id="ARBA00022670"/>
    </source>
</evidence>
<dbReference type="InterPro" id="IPR002142">
    <property type="entry name" value="Peptidase_S49"/>
</dbReference>
<keyword evidence="3" id="KW-0378">Hydrolase</keyword>
<keyword evidence="2" id="KW-0645">Protease</keyword>
<reference evidence="7 8" key="1">
    <citation type="submission" date="2016-10" db="EMBL/GenBank/DDBJ databases">
        <authorList>
            <person name="de Groot N.N."/>
        </authorList>
    </citation>
    <scope>NUCLEOTIDE SEQUENCE [LARGE SCALE GENOMIC DNA]</scope>
    <source>
        <strain evidence="7 8">IBRC-M 10780</strain>
    </source>
</reference>
<dbReference type="NCBIfam" id="TIGR00706">
    <property type="entry name" value="SppA_dom"/>
    <property type="match status" value="1"/>
</dbReference>
<dbReference type="STRING" id="930131.SAMN05216389_101337"/>
<keyword evidence="5" id="KW-0812">Transmembrane</keyword>
<feature type="domain" description="Peptidase S49" evidence="6">
    <location>
        <begin position="136"/>
        <end position="283"/>
    </location>
</feature>
<proteinExistence type="inferred from homology"/>
<evidence type="ECO:0000259" key="6">
    <source>
        <dbReference type="Pfam" id="PF01343"/>
    </source>
</evidence>
<keyword evidence="8" id="KW-1185">Reference proteome</keyword>
<dbReference type="GO" id="GO:0004176">
    <property type="term" value="F:ATP-dependent peptidase activity"/>
    <property type="evidence" value="ECO:0007669"/>
    <property type="project" value="InterPro"/>
</dbReference>
<dbReference type="EMBL" id="FOHE01000001">
    <property type="protein sequence ID" value="SES67032.1"/>
    <property type="molecule type" value="Genomic_DNA"/>
</dbReference>
<evidence type="ECO:0000256" key="4">
    <source>
        <dbReference type="ARBA" id="ARBA00022825"/>
    </source>
</evidence>
<dbReference type="Gene3D" id="6.20.330.10">
    <property type="match status" value="1"/>
</dbReference>
<gene>
    <name evidence="7" type="ORF">SAMN05216389_101337</name>
</gene>
<organism evidence="7 8">
    <name type="scientific">Oceanobacillus limi</name>
    <dbReference type="NCBI Taxonomy" id="930131"/>
    <lineage>
        <taxon>Bacteria</taxon>
        <taxon>Bacillati</taxon>
        <taxon>Bacillota</taxon>
        <taxon>Bacilli</taxon>
        <taxon>Bacillales</taxon>
        <taxon>Bacillaceae</taxon>
        <taxon>Oceanobacillus</taxon>
    </lineage>
</organism>
<dbReference type="InterPro" id="IPR029045">
    <property type="entry name" value="ClpP/crotonase-like_dom_sf"/>
</dbReference>
<dbReference type="GO" id="GO:0006508">
    <property type="term" value="P:proteolysis"/>
    <property type="evidence" value="ECO:0007669"/>
    <property type="project" value="UniProtKB-KW"/>
</dbReference>
<dbReference type="PANTHER" id="PTHR42987:SF7">
    <property type="entry name" value="SIGNAL PEPTIDE PEPTIDASE SPPA-RELATED"/>
    <property type="match status" value="1"/>
</dbReference>
<dbReference type="PRINTS" id="PR00127">
    <property type="entry name" value="CLPPROTEASEP"/>
</dbReference>
<dbReference type="Proteomes" id="UP000198618">
    <property type="component" value="Unassembled WGS sequence"/>
</dbReference>
<dbReference type="InterPro" id="IPR047272">
    <property type="entry name" value="S49_SppA_C"/>
</dbReference>
<comment type="similarity">
    <text evidence="1">Belongs to the peptidase S49 family.</text>
</comment>
<dbReference type="Pfam" id="PF01343">
    <property type="entry name" value="Peptidase_S49"/>
    <property type="match status" value="1"/>
</dbReference>
<dbReference type="Gene3D" id="3.90.226.10">
    <property type="entry name" value="2-enoyl-CoA Hydratase, Chain A, domain 1"/>
    <property type="match status" value="1"/>
</dbReference>
<accession>A0A1H9YDK6</accession>
<protein>
    <submittedName>
        <fullName evidence="7">Signal peptide peptidase A. Serine peptidase. MEROPS family S49</fullName>
    </submittedName>
</protein>
<dbReference type="InterPro" id="IPR004635">
    <property type="entry name" value="Pept_S49_SppA"/>
</dbReference>
<dbReference type="InterPro" id="IPR001907">
    <property type="entry name" value="ClpP"/>
</dbReference>
<keyword evidence="5" id="KW-1133">Transmembrane helix</keyword>
<evidence type="ECO:0000313" key="8">
    <source>
        <dbReference type="Proteomes" id="UP000198618"/>
    </source>
</evidence>
<keyword evidence="5" id="KW-0472">Membrane</keyword>
<evidence type="ECO:0000256" key="1">
    <source>
        <dbReference type="ARBA" id="ARBA00008683"/>
    </source>
</evidence>
<evidence type="ECO:0000256" key="3">
    <source>
        <dbReference type="ARBA" id="ARBA00022801"/>
    </source>
</evidence>
<sequence length="338" mass="37271">MEEFGGDSMNAKRWFALLAAVVLFVVSIGFQLISSFATANFEQMFALEDKKFDEEVIEEGVGNKIVVLHLDGVIQDTAPSTLINTTSYNHKRFLEMLDEAGKDTSVDGIILRVNTPGGGVVESAEIHDKIVEVQEEHEKPIYVSMGNTAASGGYYISAPADKVVAHPATLTGSIGVIMEGYDLSGLAEDLGIDFNTIKSGEYKDIMSFSREMTDDERDILQSMVDDMYADFVQVIVDGRGMSESSVRELGDGRVYTGKQAQENGLVDELGSMDDTIAMMKEDQGWEDAQVVTYNNALGFEQFLGMSMQSVFGENTEMHHMMEVIRESNAPRAMYLYSN</sequence>